<evidence type="ECO:0000313" key="10">
    <source>
        <dbReference type="Proteomes" id="UP000005273"/>
    </source>
</evidence>
<evidence type="ECO:0000256" key="2">
    <source>
        <dbReference type="ARBA" id="ARBA00022980"/>
    </source>
</evidence>
<evidence type="ECO:0000259" key="8">
    <source>
        <dbReference type="Pfam" id="PF00673"/>
    </source>
</evidence>
<sequence length="180" mass="20521">MVPRLLEKYRSEVVPRMMKAFNYKNVMEVPRIEKVVVNIGVSEAKQDIKYLDAAINELALITGQRPVLKRAKKSVAGFKVRKGMPVACTVTLRGAKMWEFLDRLISLALPRIKDFQGVSRKGLDGRGNYNLGLREQLIFPEIEYDDIMRIRGMNVSITTTAKTDEEAYGLLKELGMPFRQ</sequence>
<evidence type="ECO:0000259" key="7">
    <source>
        <dbReference type="Pfam" id="PF00281"/>
    </source>
</evidence>
<dbReference type="Gene3D" id="3.30.1440.10">
    <property type="match status" value="1"/>
</dbReference>
<evidence type="ECO:0000256" key="3">
    <source>
        <dbReference type="ARBA" id="ARBA00023274"/>
    </source>
</evidence>
<dbReference type="GO" id="GO:0005840">
    <property type="term" value="C:ribosome"/>
    <property type="evidence" value="ECO:0007669"/>
    <property type="project" value="UniProtKB-KW"/>
</dbReference>
<dbReference type="RefSeq" id="WP_009201475.1">
    <property type="nucleotide sequence ID" value="NZ_ACJX03000001.1"/>
</dbReference>
<dbReference type="Proteomes" id="UP000005273">
    <property type="component" value="Unassembled WGS sequence"/>
</dbReference>
<evidence type="ECO:0000256" key="5">
    <source>
        <dbReference type="HAMAP-Rule" id="MF_01333"/>
    </source>
</evidence>
<dbReference type="SUPFAM" id="SSF55282">
    <property type="entry name" value="RL5-like"/>
    <property type="match status" value="1"/>
</dbReference>
<dbReference type="InterPro" id="IPR022803">
    <property type="entry name" value="Ribosomal_uL5_dom_sf"/>
</dbReference>
<dbReference type="InterPro" id="IPR002132">
    <property type="entry name" value="Ribosomal_uL5"/>
</dbReference>
<dbReference type="FunFam" id="3.30.1440.10:FF:000001">
    <property type="entry name" value="50S ribosomal protein L5"/>
    <property type="match status" value="1"/>
</dbReference>
<dbReference type="GO" id="GO:0019843">
    <property type="term" value="F:rRNA binding"/>
    <property type="evidence" value="ECO:0007669"/>
    <property type="project" value="UniProtKB-UniRule"/>
</dbReference>
<evidence type="ECO:0000256" key="1">
    <source>
        <dbReference type="ARBA" id="ARBA00008553"/>
    </source>
</evidence>
<dbReference type="eggNOG" id="COG0094">
    <property type="taxonomic scope" value="Bacteria"/>
</dbReference>
<keyword evidence="10" id="KW-1185">Reference proteome</keyword>
<protein>
    <recommendedName>
        <fullName evidence="4 5">Large ribosomal subunit protein uL5</fullName>
    </recommendedName>
</protein>
<comment type="similarity">
    <text evidence="1 5 6">Belongs to the universal ribosomal protein uL5 family.</text>
</comment>
<dbReference type="InterPro" id="IPR031310">
    <property type="entry name" value="Ribosomal_uL5_N"/>
</dbReference>
<keyword evidence="3 5" id="KW-0687">Ribonucleoprotein</keyword>
<keyword evidence="5" id="KW-0694">RNA-binding</keyword>
<dbReference type="NCBIfam" id="NF000585">
    <property type="entry name" value="PRK00010.1"/>
    <property type="match status" value="1"/>
</dbReference>
<feature type="domain" description="Large ribosomal subunit protein uL5 C-terminal" evidence="8">
    <location>
        <begin position="85"/>
        <end position="178"/>
    </location>
</feature>
<dbReference type="STRING" id="592015.HMPREF1705_03077"/>
<gene>
    <name evidence="5" type="primary">rplE</name>
    <name evidence="9" type="ORF">HMPREF1705_03077</name>
</gene>
<evidence type="ECO:0000256" key="4">
    <source>
        <dbReference type="ARBA" id="ARBA00035245"/>
    </source>
</evidence>
<dbReference type="EMBL" id="ACJX03000001">
    <property type="protein sequence ID" value="KRT35823.1"/>
    <property type="molecule type" value="Genomic_DNA"/>
</dbReference>
<dbReference type="InterPro" id="IPR020930">
    <property type="entry name" value="Ribosomal_uL5_bac-type"/>
</dbReference>
<reference evidence="10" key="1">
    <citation type="submission" date="2012-09" db="EMBL/GenBank/DDBJ databases">
        <authorList>
            <person name="Weinstock G."/>
            <person name="Sodergren E."/>
            <person name="Clifton S."/>
            <person name="Fulton L."/>
            <person name="Fulton B."/>
            <person name="Courtney L."/>
            <person name="Fronick C."/>
            <person name="Harrison M."/>
            <person name="Strong C."/>
            <person name="Farmer C."/>
            <person name="Delehaunty K."/>
            <person name="Markovic C."/>
            <person name="Hall O."/>
            <person name="Minx P."/>
            <person name="Tomlinson C."/>
            <person name="Mitreva M."/>
            <person name="Nelson J."/>
            <person name="Hou S."/>
            <person name="Wollam A."/>
            <person name="Pepin K.H."/>
            <person name="Johnson M."/>
            <person name="Bhonagiri V."/>
            <person name="Nash W.E."/>
            <person name="Suruliraj S."/>
            <person name="Warren W."/>
            <person name="Chinwalla A."/>
            <person name="Mardis E.R."/>
            <person name="Wilson R.K."/>
        </authorList>
    </citation>
    <scope>NUCLEOTIDE SEQUENCE [LARGE SCALE GENOMIC DNA]</scope>
    <source>
        <strain evidence="10">OS1</strain>
    </source>
</reference>
<evidence type="ECO:0000256" key="6">
    <source>
        <dbReference type="RuleBase" id="RU003930"/>
    </source>
</evidence>
<dbReference type="GO" id="GO:0006412">
    <property type="term" value="P:translation"/>
    <property type="evidence" value="ECO:0007669"/>
    <property type="project" value="UniProtKB-UniRule"/>
</dbReference>
<dbReference type="AlphaFoldDB" id="A0A0T5XBS9"/>
<dbReference type="PIRSF" id="PIRSF002161">
    <property type="entry name" value="Ribosomal_L5"/>
    <property type="match status" value="1"/>
</dbReference>
<keyword evidence="5" id="KW-0820">tRNA-binding</keyword>
<dbReference type="GO" id="GO:0003735">
    <property type="term" value="F:structural constituent of ribosome"/>
    <property type="evidence" value="ECO:0007669"/>
    <property type="project" value="InterPro"/>
</dbReference>
<keyword evidence="2 5" id="KW-0689">Ribosomal protein</keyword>
<feature type="domain" description="Large ribosomal subunit protein uL5 N-terminal" evidence="7">
    <location>
        <begin position="25"/>
        <end position="81"/>
    </location>
</feature>
<evidence type="ECO:0000313" key="9">
    <source>
        <dbReference type="EMBL" id="KRT35823.1"/>
    </source>
</evidence>
<dbReference type="InterPro" id="IPR031309">
    <property type="entry name" value="Ribosomal_uL5_C"/>
</dbReference>
<keyword evidence="5" id="KW-0699">rRNA-binding</keyword>
<dbReference type="GO" id="GO:0000049">
    <property type="term" value="F:tRNA binding"/>
    <property type="evidence" value="ECO:0007669"/>
    <property type="project" value="UniProtKB-UniRule"/>
</dbReference>
<organism evidence="9 10">
    <name type="scientific">Acetomicrobium hydrogeniformans ATCC BAA-1850</name>
    <dbReference type="NCBI Taxonomy" id="592015"/>
    <lineage>
        <taxon>Bacteria</taxon>
        <taxon>Thermotogati</taxon>
        <taxon>Synergistota</taxon>
        <taxon>Synergistia</taxon>
        <taxon>Synergistales</taxon>
        <taxon>Acetomicrobiaceae</taxon>
        <taxon>Acetomicrobium</taxon>
    </lineage>
</organism>
<dbReference type="PANTHER" id="PTHR11994">
    <property type="entry name" value="60S RIBOSOMAL PROTEIN L11-RELATED"/>
    <property type="match status" value="1"/>
</dbReference>
<comment type="function">
    <text evidence="5">This is 1 of the proteins that bind and probably mediate the attachment of the 5S RNA into the large ribosomal subunit, where it forms part of the central protuberance. In the 70S ribosome it contacts protein S13 of the 30S subunit (bridge B1b), connecting the 2 subunits; this bridge is implicated in subunit movement. Contacts the P site tRNA; the 5S rRNA and some of its associated proteins might help stabilize positioning of ribosome-bound tRNAs.</text>
</comment>
<dbReference type="Pfam" id="PF00673">
    <property type="entry name" value="Ribosomal_L5_C"/>
    <property type="match status" value="1"/>
</dbReference>
<dbReference type="Pfam" id="PF00281">
    <property type="entry name" value="Ribosomal_L5"/>
    <property type="match status" value="1"/>
</dbReference>
<dbReference type="GO" id="GO:1990904">
    <property type="term" value="C:ribonucleoprotein complex"/>
    <property type="evidence" value="ECO:0007669"/>
    <property type="project" value="UniProtKB-KW"/>
</dbReference>
<accession>A0A0T5XBS9</accession>
<dbReference type="HAMAP" id="MF_01333_B">
    <property type="entry name" value="Ribosomal_uL5_B"/>
    <property type="match status" value="1"/>
</dbReference>
<proteinExistence type="inferred from homology"/>
<dbReference type="OrthoDB" id="9806626at2"/>
<comment type="subunit">
    <text evidence="5">Part of the 50S ribosomal subunit; part of the 5S rRNA/L5/L18/L25 subcomplex. Contacts the 5S rRNA and the P site tRNA. Forms a bridge to the 30S subunit in the 70S ribosome.</text>
</comment>
<name>A0A0T5XBS9_9BACT</name>
<comment type="caution">
    <text evidence="9">The sequence shown here is derived from an EMBL/GenBank/DDBJ whole genome shotgun (WGS) entry which is preliminary data.</text>
</comment>